<dbReference type="AlphaFoldDB" id="A0A941INH6"/>
<accession>A0A941INH6</accession>
<organism evidence="1 2">
    <name type="scientific">Actinospica durhamensis</name>
    <dbReference type="NCBI Taxonomy" id="1508375"/>
    <lineage>
        <taxon>Bacteria</taxon>
        <taxon>Bacillati</taxon>
        <taxon>Actinomycetota</taxon>
        <taxon>Actinomycetes</taxon>
        <taxon>Catenulisporales</taxon>
        <taxon>Actinospicaceae</taxon>
        <taxon>Actinospica</taxon>
    </lineage>
</organism>
<evidence type="ECO:0000313" key="2">
    <source>
        <dbReference type="Proteomes" id="UP000675781"/>
    </source>
</evidence>
<protein>
    <submittedName>
        <fullName evidence="1">Uncharacterized protein</fullName>
    </submittedName>
</protein>
<evidence type="ECO:0000313" key="1">
    <source>
        <dbReference type="EMBL" id="MBR7833984.1"/>
    </source>
</evidence>
<name>A0A941INH6_9ACTN</name>
<comment type="caution">
    <text evidence="1">The sequence shown here is derived from an EMBL/GenBank/DDBJ whole genome shotgun (WGS) entry which is preliminary data.</text>
</comment>
<reference evidence="1" key="1">
    <citation type="submission" date="2021-04" db="EMBL/GenBank/DDBJ databases">
        <title>Genome based classification of Actinospica acidithermotolerans sp. nov., an actinobacterium isolated from an Indonesian hot spring.</title>
        <authorList>
            <person name="Kusuma A.B."/>
            <person name="Putra K.E."/>
            <person name="Nafisah S."/>
            <person name="Loh J."/>
            <person name="Nouioui I."/>
            <person name="Goodfellow M."/>
        </authorList>
    </citation>
    <scope>NUCLEOTIDE SEQUENCE</scope>
    <source>
        <strain evidence="1">CSCA 57</strain>
    </source>
</reference>
<sequence length="150" mass="16406">MDELAGGQTAVFVRYQATQPGRTGLRSGVFGLVNGLHKRGELTPEQAEFRRVGNAWYHAHLSDPGALAPEVYDRALHPRSSAWFKESAVEMIEQVAGYLEILDAHGVAWELVRSTDPGEILYEDVHQVIAEPRQAVPSAGTAPLRSSGCR</sequence>
<proteinExistence type="predicted"/>
<dbReference type="RefSeq" id="WP_212528506.1">
    <property type="nucleotide sequence ID" value="NZ_JAGSOG010000045.1"/>
</dbReference>
<keyword evidence="2" id="KW-1185">Reference proteome</keyword>
<gene>
    <name evidence="1" type="ORF">KDL01_11960</name>
</gene>
<dbReference type="EMBL" id="JAGSOG010000045">
    <property type="protein sequence ID" value="MBR7833984.1"/>
    <property type="molecule type" value="Genomic_DNA"/>
</dbReference>
<dbReference type="Proteomes" id="UP000675781">
    <property type="component" value="Unassembled WGS sequence"/>
</dbReference>